<dbReference type="RefSeq" id="WP_145635807.1">
    <property type="nucleotide sequence ID" value="NZ_VIWP01000002.1"/>
</dbReference>
<protein>
    <submittedName>
        <fullName evidence="1">Uncharacterized protein</fullName>
    </submittedName>
</protein>
<sequence length="250" mass="27536">MILEALQYAATAPVTPSAFCPYIRSSVSLWSRANRCARAWAEHEDNCQSFIRDRVEGMKQRRTCVVLGSGLLRDVPAGYLSQQFDTVVLVDLVHLASVRLSLGVRGMRNMRFIWRDLSGYDDAVAGKATEPLGFLRQVPYLDLVISANILSQIGIAAKHRLEAEGNARQDEILQALVRAHLDGLAALPCKTALLTDVSYKVADRDGKVTEEADLLCGVKAPAAQRRWTWTVAPYGELGPNHQAVHEVIAI</sequence>
<accession>A0A561R3X2</accession>
<dbReference type="OrthoDB" id="5449792at2"/>
<dbReference type="EMBL" id="VIWP01000002">
    <property type="protein sequence ID" value="TWF57336.1"/>
    <property type="molecule type" value="Genomic_DNA"/>
</dbReference>
<evidence type="ECO:0000313" key="1">
    <source>
        <dbReference type="EMBL" id="TWF57336.1"/>
    </source>
</evidence>
<gene>
    <name evidence="1" type="ORF">FHW37_102979</name>
</gene>
<keyword evidence="2" id="KW-1185">Reference proteome</keyword>
<comment type="caution">
    <text evidence="1">The sequence shown here is derived from an EMBL/GenBank/DDBJ whole genome shotgun (WGS) entry which is preliminary data.</text>
</comment>
<organism evidence="1 2">
    <name type="scientific">Neorhizobium alkalisoli</name>
    <dbReference type="NCBI Taxonomy" id="528178"/>
    <lineage>
        <taxon>Bacteria</taxon>
        <taxon>Pseudomonadati</taxon>
        <taxon>Pseudomonadota</taxon>
        <taxon>Alphaproteobacteria</taxon>
        <taxon>Hyphomicrobiales</taxon>
        <taxon>Rhizobiaceae</taxon>
        <taxon>Rhizobium/Agrobacterium group</taxon>
        <taxon>Neorhizobium</taxon>
    </lineage>
</organism>
<reference evidence="1 2" key="1">
    <citation type="submission" date="2019-06" db="EMBL/GenBank/DDBJ databases">
        <title>Sorghum-associated microbial communities from plants grown in Nebraska, USA.</title>
        <authorList>
            <person name="Schachtman D."/>
        </authorList>
    </citation>
    <scope>NUCLEOTIDE SEQUENCE [LARGE SCALE GENOMIC DNA]</scope>
    <source>
        <strain evidence="1 2">1225</strain>
    </source>
</reference>
<name>A0A561R3X2_9HYPH</name>
<evidence type="ECO:0000313" key="2">
    <source>
        <dbReference type="Proteomes" id="UP000320653"/>
    </source>
</evidence>
<proteinExistence type="predicted"/>
<dbReference type="Proteomes" id="UP000320653">
    <property type="component" value="Unassembled WGS sequence"/>
</dbReference>
<dbReference type="AlphaFoldDB" id="A0A561R3X2"/>